<accession>A0ABD1FLZ2</accession>
<name>A0ABD1FLZ2_SALDI</name>
<organism evidence="2 3">
    <name type="scientific">Salvia divinorum</name>
    <name type="common">Maria pastora</name>
    <name type="synonym">Diviner's sage</name>
    <dbReference type="NCBI Taxonomy" id="28513"/>
    <lineage>
        <taxon>Eukaryota</taxon>
        <taxon>Viridiplantae</taxon>
        <taxon>Streptophyta</taxon>
        <taxon>Embryophyta</taxon>
        <taxon>Tracheophyta</taxon>
        <taxon>Spermatophyta</taxon>
        <taxon>Magnoliopsida</taxon>
        <taxon>eudicotyledons</taxon>
        <taxon>Gunneridae</taxon>
        <taxon>Pentapetalae</taxon>
        <taxon>asterids</taxon>
        <taxon>lamiids</taxon>
        <taxon>Lamiales</taxon>
        <taxon>Lamiaceae</taxon>
        <taxon>Nepetoideae</taxon>
        <taxon>Mentheae</taxon>
        <taxon>Salviinae</taxon>
        <taxon>Salvia</taxon>
        <taxon>Salvia subgen. Calosphace</taxon>
    </lineage>
</organism>
<proteinExistence type="inferred from homology"/>
<dbReference type="InterPro" id="IPR001563">
    <property type="entry name" value="Peptidase_S10"/>
</dbReference>
<comment type="caution">
    <text evidence="2">The sequence shown here is derived from an EMBL/GenBank/DDBJ whole genome shotgun (WGS) entry which is preliminary data.</text>
</comment>
<dbReference type="EMBL" id="JBEAFC010000014">
    <property type="protein sequence ID" value="KAL1532849.1"/>
    <property type="molecule type" value="Genomic_DNA"/>
</dbReference>
<dbReference type="Gene3D" id="3.40.50.1820">
    <property type="entry name" value="alpha/beta hydrolase"/>
    <property type="match status" value="1"/>
</dbReference>
<keyword evidence="3" id="KW-1185">Reference proteome</keyword>
<evidence type="ECO:0000313" key="2">
    <source>
        <dbReference type="EMBL" id="KAL1532849.1"/>
    </source>
</evidence>
<dbReference type="AlphaFoldDB" id="A0ABD1FLZ2"/>
<gene>
    <name evidence="2" type="ORF">AAHA92_32810</name>
</gene>
<dbReference type="Proteomes" id="UP001567538">
    <property type="component" value="Unassembled WGS sequence"/>
</dbReference>
<dbReference type="SUPFAM" id="SSF53474">
    <property type="entry name" value="alpha/beta-Hydrolases"/>
    <property type="match status" value="1"/>
</dbReference>
<sequence length="263" mass="29612">MGLSTSKHQNWEACLFCISIRIVGLRLQVSSIWTHRLVLDSGILQILRIIISRGIKLIGFFCNSHSSLRNFQSSLPIHFTLLESYAGIYVPTLASLVVSGIKSGTKPRINFKEAETVCRGNYHNSLNIDCQNILYKIDSALDSLNSYDILEPCFHRGEAKHVIHEKNITSPIAESFKQLGVTERPLAVRKWIFGRAWPFRAPVADGVISLWPQLMREITATKWLNDEGVRKAIQANPEIGNWSLCVDLNYTHDAGSMMSTTRS</sequence>
<dbReference type="InterPro" id="IPR029058">
    <property type="entry name" value="AB_hydrolase_fold"/>
</dbReference>
<comment type="similarity">
    <text evidence="1">Belongs to the peptidase S10 family.</text>
</comment>
<evidence type="ECO:0000313" key="3">
    <source>
        <dbReference type="Proteomes" id="UP001567538"/>
    </source>
</evidence>
<evidence type="ECO:0000256" key="1">
    <source>
        <dbReference type="ARBA" id="ARBA00009431"/>
    </source>
</evidence>
<reference evidence="2 3" key="1">
    <citation type="submission" date="2024-06" db="EMBL/GenBank/DDBJ databases">
        <title>A chromosome level genome sequence of Diviner's sage (Salvia divinorum).</title>
        <authorList>
            <person name="Ford S.A."/>
            <person name="Ro D.-K."/>
            <person name="Ness R.W."/>
            <person name="Phillips M.A."/>
        </authorList>
    </citation>
    <scope>NUCLEOTIDE SEQUENCE [LARGE SCALE GENOMIC DNA]</scope>
    <source>
        <strain evidence="2">SAF-2024a</strain>
        <tissue evidence="2">Leaf</tissue>
    </source>
</reference>
<dbReference type="Pfam" id="PF00450">
    <property type="entry name" value="Peptidase_S10"/>
    <property type="match status" value="2"/>
</dbReference>
<protein>
    <submittedName>
        <fullName evidence="2">Serine carboxypeptidase-like 20 isoform X2</fullName>
    </submittedName>
</protein>